<sequence length="66" mass="8008">MPTSHRSLGLPSHPLHLLSQSQWWMERESSPRRRLSWRRPHTRQLMPAPVEFLRQCRNWLPLLCLL</sequence>
<proteinExistence type="predicted"/>
<name>A0A5B7CZ88_PORTR</name>
<keyword evidence="2" id="KW-1185">Reference proteome</keyword>
<protein>
    <submittedName>
        <fullName evidence="1">Uncharacterized protein</fullName>
    </submittedName>
</protein>
<comment type="caution">
    <text evidence="1">The sequence shown here is derived from an EMBL/GenBank/DDBJ whole genome shotgun (WGS) entry which is preliminary data.</text>
</comment>
<dbReference type="Proteomes" id="UP000324222">
    <property type="component" value="Unassembled WGS sequence"/>
</dbReference>
<accession>A0A5B7CZ88</accession>
<dbReference type="EMBL" id="VSRR010000336">
    <property type="protein sequence ID" value="MPC14211.1"/>
    <property type="molecule type" value="Genomic_DNA"/>
</dbReference>
<gene>
    <name evidence="1" type="ORF">E2C01_006971</name>
</gene>
<evidence type="ECO:0000313" key="1">
    <source>
        <dbReference type="EMBL" id="MPC14211.1"/>
    </source>
</evidence>
<organism evidence="1 2">
    <name type="scientific">Portunus trituberculatus</name>
    <name type="common">Swimming crab</name>
    <name type="synonym">Neptunus trituberculatus</name>
    <dbReference type="NCBI Taxonomy" id="210409"/>
    <lineage>
        <taxon>Eukaryota</taxon>
        <taxon>Metazoa</taxon>
        <taxon>Ecdysozoa</taxon>
        <taxon>Arthropoda</taxon>
        <taxon>Crustacea</taxon>
        <taxon>Multicrustacea</taxon>
        <taxon>Malacostraca</taxon>
        <taxon>Eumalacostraca</taxon>
        <taxon>Eucarida</taxon>
        <taxon>Decapoda</taxon>
        <taxon>Pleocyemata</taxon>
        <taxon>Brachyura</taxon>
        <taxon>Eubrachyura</taxon>
        <taxon>Portunoidea</taxon>
        <taxon>Portunidae</taxon>
        <taxon>Portuninae</taxon>
        <taxon>Portunus</taxon>
    </lineage>
</organism>
<dbReference type="AlphaFoldDB" id="A0A5B7CZ88"/>
<reference evidence="1 2" key="1">
    <citation type="submission" date="2019-05" db="EMBL/GenBank/DDBJ databases">
        <title>Another draft genome of Portunus trituberculatus and its Hox gene families provides insights of decapod evolution.</title>
        <authorList>
            <person name="Jeong J.-H."/>
            <person name="Song I."/>
            <person name="Kim S."/>
            <person name="Choi T."/>
            <person name="Kim D."/>
            <person name="Ryu S."/>
            <person name="Kim W."/>
        </authorList>
    </citation>
    <scope>NUCLEOTIDE SEQUENCE [LARGE SCALE GENOMIC DNA]</scope>
    <source>
        <tissue evidence="1">Muscle</tissue>
    </source>
</reference>
<evidence type="ECO:0000313" key="2">
    <source>
        <dbReference type="Proteomes" id="UP000324222"/>
    </source>
</evidence>